<dbReference type="RefSeq" id="WP_001217740.1">
    <property type="nucleotide sequence ID" value="NZ_UAVB01000001.1"/>
</dbReference>
<dbReference type="InterPro" id="IPR011010">
    <property type="entry name" value="DNA_brk_join_enz"/>
</dbReference>
<keyword evidence="3" id="KW-0238">DNA-binding</keyword>
<dbReference type="GO" id="GO:0015074">
    <property type="term" value="P:DNA integration"/>
    <property type="evidence" value="ECO:0007669"/>
    <property type="project" value="UniProtKB-KW"/>
</dbReference>
<evidence type="ECO:0000259" key="5">
    <source>
        <dbReference type="PROSITE" id="PS51898"/>
    </source>
</evidence>
<dbReference type="AlphaFoldDB" id="A0A7Z7P667"/>
<evidence type="ECO:0000313" key="6">
    <source>
        <dbReference type="EMBL" id="SQA17119.1"/>
    </source>
</evidence>
<dbReference type="PANTHER" id="PTHR30629">
    <property type="entry name" value="PROPHAGE INTEGRASE"/>
    <property type="match status" value="1"/>
</dbReference>
<gene>
    <name evidence="9" type="primary">xerD_6</name>
    <name evidence="6" type="synonym">xerD_1</name>
    <name evidence="7" type="synonym">xerD_4</name>
    <name evidence="8" type="synonym">xerD_5</name>
    <name evidence="10" type="synonym">xerD_7</name>
    <name evidence="6" type="ORF">NCTC8181_00025</name>
    <name evidence="7" type="ORF">NCTC8181_02486</name>
    <name evidence="8" type="ORF">NCTC8181_02512</name>
    <name evidence="9" type="ORF">NCTC8181_02640</name>
    <name evidence="10" type="ORF">NCTC8181_02690</name>
</gene>
<dbReference type="Pfam" id="PF00589">
    <property type="entry name" value="Phage_integrase"/>
    <property type="match status" value="1"/>
</dbReference>
<evidence type="ECO:0000313" key="10">
    <source>
        <dbReference type="EMBL" id="SQA20340.1"/>
    </source>
</evidence>
<evidence type="ECO:0000313" key="11">
    <source>
        <dbReference type="Proteomes" id="UP000250200"/>
    </source>
</evidence>
<dbReference type="EMBL" id="UAVB01000005">
    <property type="protein sequence ID" value="SQA20136.1"/>
    <property type="molecule type" value="Genomic_DNA"/>
</dbReference>
<evidence type="ECO:0000313" key="9">
    <source>
        <dbReference type="EMBL" id="SQA20290.1"/>
    </source>
</evidence>
<dbReference type="EMBL" id="UAVB01000012">
    <property type="protein sequence ID" value="SQA20340.1"/>
    <property type="molecule type" value="Genomic_DNA"/>
</dbReference>
<dbReference type="PANTHER" id="PTHR30629:SF6">
    <property type="entry name" value="PROPHAGE INTEGRASE INTA-RELATED"/>
    <property type="match status" value="1"/>
</dbReference>
<dbReference type="PROSITE" id="PS51898">
    <property type="entry name" value="TYR_RECOMBINASE"/>
    <property type="match status" value="1"/>
</dbReference>
<comment type="caution">
    <text evidence="9">The sequence shown here is derived from an EMBL/GenBank/DDBJ whole genome shotgun (WGS) entry which is preliminary data.</text>
</comment>
<evidence type="ECO:0000256" key="4">
    <source>
        <dbReference type="ARBA" id="ARBA00023172"/>
    </source>
</evidence>
<dbReference type="CDD" id="cd01189">
    <property type="entry name" value="INT_ICEBs1_C_like"/>
    <property type="match status" value="1"/>
</dbReference>
<dbReference type="SUPFAM" id="SSF56349">
    <property type="entry name" value="DNA breaking-rejoining enzymes"/>
    <property type="match status" value="1"/>
</dbReference>
<dbReference type="EMBL" id="UAVB01000001">
    <property type="protein sequence ID" value="SQA17119.1"/>
    <property type="molecule type" value="Genomic_DNA"/>
</dbReference>
<accession>A0A7Z7P667</accession>
<dbReference type="InterPro" id="IPR004107">
    <property type="entry name" value="Integrase_SAM-like_N"/>
</dbReference>
<organism evidence="9 11">
    <name type="scientific">Streptococcus agalactiae</name>
    <dbReference type="NCBI Taxonomy" id="1311"/>
    <lineage>
        <taxon>Bacteria</taxon>
        <taxon>Bacillati</taxon>
        <taxon>Bacillota</taxon>
        <taxon>Bacilli</taxon>
        <taxon>Lactobacillales</taxon>
        <taxon>Streptococcaceae</taxon>
        <taxon>Streptococcus</taxon>
    </lineage>
</organism>
<dbReference type="InterPro" id="IPR050808">
    <property type="entry name" value="Phage_Integrase"/>
</dbReference>
<name>A0A7Z7P667_STRAG</name>
<reference evidence="9 11" key="1">
    <citation type="submission" date="2018-06" db="EMBL/GenBank/DDBJ databases">
        <authorList>
            <consortium name="Pathogen Informatics"/>
            <person name="Doyle S."/>
        </authorList>
    </citation>
    <scope>NUCLEOTIDE SEQUENCE [LARGE SCALE GENOMIC DNA]</scope>
    <source>
        <strain evidence="9 11">NCTC8181</strain>
    </source>
</reference>
<feature type="domain" description="Tyr recombinase" evidence="5">
    <location>
        <begin position="165"/>
        <end position="354"/>
    </location>
</feature>
<dbReference type="Pfam" id="PF14657">
    <property type="entry name" value="Arm-DNA-bind_4"/>
    <property type="match status" value="1"/>
</dbReference>
<comment type="similarity">
    <text evidence="1">Belongs to the 'phage' integrase family.</text>
</comment>
<dbReference type="Pfam" id="PF14659">
    <property type="entry name" value="Phage_int_SAM_3"/>
    <property type="match status" value="1"/>
</dbReference>
<dbReference type="EMBL" id="UAVB01000011">
    <property type="protein sequence ID" value="SQA20290.1"/>
    <property type="molecule type" value="Genomic_DNA"/>
</dbReference>
<proteinExistence type="inferred from homology"/>
<protein>
    <submittedName>
        <fullName evidence="9">Integrase</fullName>
    </submittedName>
</protein>
<evidence type="ECO:0000256" key="3">
    <source>
        <dbReference type="ARBA" id="ARBA00023125"/>
    </source>
</evidence>
<keyword evidence="2" id="KW-0229">DNA integration</keyword>
<dbReference type="EMBL" id="UAVB01000006">
    <property type="protein sequence ID" value="SQA20162.1"/>
    <property type="molecule type" value="Genomic_DNA"/>
</dbReference>
<sequence>MRIESYKKKNGTTAYRFRVYIGVIDGKKKYIKRSGFTSKKLAKQALINLQQEIENPKDKSTLLFKDLTKIWLDNYEKTVQGSTYLKTKRNIENHILPSLGSYQIKDLTPLIIQKYADEWSTKLKYSSKIVGIVRNILNHAVKFQYITSNPSAPVSAPKIQRTINKKKDYYNKDELKEFVQLVYNTDDINIIATFRLLAFTGLRKGEMLALTWKDYRNGTLDVNKAITRDIAGEHIGPTKNKSSDRLISLDPETMNVLDNLHKTYPKTKYILESASGRWISPTQPRRWLVQILRDSISKLEPIRIHGFRHTHASLLFESGLTLKQVQHRLGHEDLKTTMNTYVHITETAKDEIGTKFSKYIDF</sequence>
<evidence type="ECO:0000313" key="7">
    <source>
        <dbReference type="EMBL" id="SQA20136.1"/>
    </source>
</evidence>
<dbReference type="GO" id="GO:0003677">
    <property type="term" value="F:DNA binding"/>
    <property type="evidence" value="ECO:0007669"/>
    <property type="project" value="UniProtKB-KW"/>
</dbReference>
<dbReference type="Gene3D" id="1.10.150.130">
    <property type="match status" value="1"/>
</dbReference>
<evidence type="ECO:0000313" key="8">
    <source>
        <dbReference type="EMBL" id="SQA20162.1"/>
    </source>
</evidence>
<dbReference type="Proteomes" id="UP000250200">
    <property type="component" value="Unassembled WGS sequence"/>
</dbReference>
<evidence type="ECO:0000256" key="2">
    <source>
        <dbReference type="ARBA" id="ARBA00022908"/>
    </source>
</evidence>
<dbReference type="InterPro" id="IPR002104">
    <property type="entry name" value="Integrase_catalytic"/>
</dbReference>
<dbReference type="Gene3D" id="1.10.443.10">
    <property type="entry name" value="Intergrase catalytic core"/>
    <property type="match status" value="1"/>
</dbReference>
<dbReference type="InterPro" id="IPR010998">
    <property type="entry name" value="Integrase_recombinase_N"/>
</dbReference>
<dbReference type="InterPro" id="IPR028259">
    <property type="entry name" value="AP2-like_int_N"/>
</dbReference>
<dbReference type="GO" id="GO:0006310">
    <property type="term" value="P:DNA recombination"/>
    <property type="evidence" value="ECO:0007669"/>
    <property type="project" value="UniProtKB-KW"/>
</dbReference>
<dbReference type="InterPro" id="IPR013762">
    <property type="entry name" value="Integrase-like_cat_sf"/>
</dbReference>
<keyword evidence="4" id="KW-0233">DNA recombination</keyword>
<evidence type="ECO:0000256" key="1">
    <source>
        <dbReference type="ARBA" id="ARBA00008857"/>
    </source>
</evidence>